<evidence type="ECO:0000256" key="4">
    <source>
        <dbReference type="ARBA" id="ARBA00022840"/>
    </source>
</evidence>
<dbReference type="GO" id="GO:0005524">
    <property type="term" value="F:ATP binding"/>
    <property type="evidence" value="ECO:0007669"/>
    <property type="project" value="UniProtKB-UniRule"/>
</dbReference>
<dbReference type="Pfam" id="PF00069">
    <property type="entry name" value="Pkinase"/>
    <property type="match status" value="1"/>
</dbReference>
<name>A0A7J6XWW4_TRYCR</name>
<dbReference type="VEuPathDB" id="TriTrypDB:BCY84_16652"/>
<evidence type="ECO:0000256" key="3">
    <source>
        <dbReference type="ARBA" id="ARBA00022777"/>
    </source>
</evidence>
<sequence length="1593" mass="173590">MGDTAIACLNQQQDLVSPKQRDPREAKGKMVTGTRKDVREARDVSVEDGQGSALLRPGAEAPSRNATVAAVRCDVMALPQRAAGAMMLVKKAQALTTAPVECTVSGLLSEMLSSPKLGFAAVSDEHKDIQSGDGEGNVNRHVNVRRNGENGFTTTSAVDDHFCRSNVYGDDSKNSSSNGYVSSHPQREGVGCCGDGGDAVNVASPYSFSLQSLPQFSPQVDGDSNSSRFSRSGNGDILTSGTSANNYGDVKVPMNSLGILSNGISKQEEFLGQGPRSQRKATDTITRRGHEGGSHRPAASPTWMETGLSSGQKEPVSGVAATARQDARISPKKHTTSTGGRPCEEGTKYLKHSPPLLIAAELTVPPCMHTASATPTDDAEQAKGTLGLETHLFGETNEETISMNSLTALPIYAPSAAPLSPWLTSAAEASAHSRPFSSSAAPLPRRPTLPRSSGRGVQQSPLRFKRVFSPEVLFATEDSSQGTILGSFHQRDVEGGQPPQRRMSLSPSYTPQNDNPQRHEDKCSSGSTSPTADSVNRSHDGNEVGFRENSFACGDSRRRTSVGDTDGVYESPVMVCLREESTYDLSEAEGDHVRGGATDGKDIEAGQQWLQIPVLFYLVFNLIKLHEAGEYRTQRERERELSEIIDDSSTPLVARRSSVTLSASLQDVYTQLSHTLLEVSGVLLQPRLTVWSDAILRESVAEVLEGWKKGGPHSQEFESASFRLLRVVSADRCGKVRPTVLYRVWEFIGAREHCRHVVIGIFITVFILLASLLSIACLGGDQTVARAVLVAWTLIIVLLSAGVCLLLVDHNAVAEEVRDFYFSQLLSRVAAAMRDVDGSRDDDTNPNARDISFMGFGAQGSRFHENGWNFGGPGIKGNGMDEDAFGRHNGIGSLGTASSRGGQGSSNRHPFMISTAVGTSRPEIRAVQSFRGNVEKDEDCVVRNEAHGDGSAWDGCWEWGEGIHHPQPHEWHDPHGENPQFEDRLYDVPSSPQEEAMLKEDRYNSLLMSRVNFEQTQFAEEQMKELLLQKRLGVGSQDTPRPNVEDAGKSPVPSDVAIAALPGGTHESSSGGSYGFVSLPVNSITSASASASGGGGGSNGSVSPKSRSIVPVPTRMTRDNLVNSGLDAIAITALVYCRGHAVTENIFSKLWNRNFLILQRTSLEALDAAFHRGSERFKVFLLHAPDLDAGQLQIALSWLRQERRSVFFFASALGTMAQEVPYAFRLELPLTTRDVENLLLSGIGVDEEMNNVSIFRSSKKFKVPPYTLGRRLGCGAYSNVFEVEMELTGAHCAVKRIYLRGDREAEADEADSQLKEIAREVGIMSSLSHPNIVQYLFCERDDNCVSIFMELCSGGSLSELIASGGLQHADEIKRVLRDVISAVAYLHGKHIVHRDLKPENVLFRLGRAKVSDFGTAVFKRGGLTNVKGTFAYMAPEVLLGEKYGKACDVWSFGCIAADALSVPLGHRSLGLPEMCDHYRRMSLDETLEFDCDEPTVREFLQRCLRRDPKKRSSVEELLAHPMLREEDDTAVQQWLTMSAERQRTQQVEELTKSSNFTRKKIRTRSTSAISLRSADVLGAHYSPYQTPLSPSFF</sequence>
<feature type="compositionally biased region" description="Basic and acidic residues" evidence="6">
    <location>
        <begin position="19"/>
        <end position="36"/>
    </location>
</feature>
<dbReference type="SMART" id="SM00220">
    <property type="entry name" value="S_TKc"/>
    <property type="match status" value="1"/>
</dbReference>
<feature type="region of interest" description="Disordered" evidence="6">
    <location>
        <begin position="270"/>
        <end position="349"/>
    </location>
</feature>
<evidence type="ECO:0000313" key="10">
    <source>
        <dbReference type="Proteomes" id="UP000583944"/>
    </source>
</evidence>
<dbReference type="GO" id="GO:0004672">
    <property type="term" value="F:protein kinase activity"/>
    <property type="evidence" value="ECO:0007669"/>
    <property type="project" value="InterPro"/>
</dbReference>
<reference evidence="9 10" key="1">
    <citation type="journal article" date="2019" name="Genome Biol. Evol.">
        <title>Nanopore Sequencing Significantly Improves Genome Assembly of the Protozoan Parasite Trypanosoma cruzi.</title>
        <authorList>
            <person name="Diaz-Viraque F."/>
            <person name="Pita S."/>
            <person name="Greif G."/>
            <person name="de Souza R.C.M."/>
            <person name="Iraola G."/>
            <person name="Robello C."/>
        </authorList>
    </citation>
    <scope>NUCLEOTIDE SEQUENCE [LARGE SCALE GENOMIC DNA]</scope>
    <source>
        <strain evidence="9 10">Berenice</strain>
    </source>
</reference>
<feature type="region of interest" description="Disordered" evidence="6">
    <location>
        <begin position="1033"/>
        <end position="1064"/>
    </location>
</feature>
<keyword evidence="1" id="KW-0808">Transferase</keyword>
<organism evidence="9 10">
    <name type="scientific">Trypanosoma cruzi</name>
    <dbReference type="NCBI Taxonomy" id="5693"/>
    <lineage>
        <taxon>Eukaryota</taxon>
        <taxon>Discoba</taxon>
        <taxon>Euglenozoa</taxon>
        <taxon>Kinetoplastea</taxon>
        <taxon>Metakinetoplastina</taxon>
        <taxon>Trypanosomatida</taxon>
        <taxon>Trypanosomatidae</taxon>
        <taxon>Trypanosoma</taxon>
        <taxon>Schizotrypanum</taxon>
    </lineage>
</organism>
<keyword evidence="7" id="KW-0472">Membrane</keyword>
<evidence type="ECO:0000256" key="1">
    <source>
        <dbReference type="ARBA" id="ARBA00022679"/>
    </source>
</evidence>
<feature type="region of interest" description="Disordered" evidence="6">
    <location>
        <begin position="1088"/>
        <end position="1109"/>
    </location>
</feature>
<feature type="compositionally biased region" description="Polar residues" evidence="6">
    <location>
        <begin position="503"/>
        <end position="515"/>
    </location>
</feature>
<feature type="compositionally biased region" description="Polar residues" evidence="6">
    <location>
        <begin position="524"/>
        <end position="535"/>
    </location>
</feature>
<feature type="compositionally biased region" description="Basic and acidic residues" evidence="6">
    <location>
        <begin position="280"/>
        <end position="294"/>
    </location>
</feature>
<evidence type="ECO:0000256" key="7">
    <source>
        <dbReference type="SAM" id="Phobius"/>
    </source>
</evidence>
<evidence type="ECO:0000313" key="9">
    <source>
        <dbReference type="EMBL" id="KAF5218952.1"/>
    </source>
</evidence>
<dbReference type="Proteomes" id="UP000583944">
    <property type="component" value="Unassembled WGS sequence"/>
</dbReference>
<dbReference type="PROSITE" id="PS00108">
    <property type="entry name" value="PROTEIN_KINASE_ST"/>
    <property type="match status" value="1"/>
</dbReference>
<feature type="region of interest" description="Disordered" evidence="6">
    <location>
        <begin position="214"/>
        <end position="247"/>
    </location>
</feature>
<dbReference type="VEuPathDB" id="TriTrypDB:ECC02_008121"/>
<dbReference type="InterPro" id="IPR011009">
    <property type="entry name" value="Kinase-like_dom_sf"/>
</dbReference>
<dbReference type="PROSITE" id="PS00107">
    <property type="entry name" value="PROTEIN_KINASE_ATP"/>
    <property type="match status" value="1"/>
</dbReference>
<keyword evidence="7" id="KW-0812">Transmembrane</keyword>
<accession>A0A7J6XWW4</accession>
<evidence type="ECO:0000256" key="5">
    <source>
        <dbReference type="PROSITE-ProRule" id="PRU10141"/>
    </source>
</evidence>
<evidence type="ECO:0000256" key="6">
    <source>
        <dbReference type="SAM" id="MobiDB-lite"/>
    </source>
</evidence>
<keyword evidence="7" id="KW-1133">Transmembrane helix</keyword>
<evidence type="ECO:0000256" key="2">
    <source>
        <dbReference type="ARBA" id="ARBA00022741"/>
    </source>
</evidence>
<protein>
    <recommendedName>
        <fullName evidence="8">Protein kinase domain-containing protein</fullName>
    </recommendedName>
</protein>
<dbReference type="SUPFAM" id="SSF56112">
    <property type="entry name" value="Protein kinase-like (PK-like)"/>
    <property type="match status" value="1"/>
</dbReference>
<dbReference type="EMBL" id="JABDHM010000082">
    <property type="protein sequence ID" value="KAF5218952.1"/>
    <property type="molecule type" value="Genomic_DNA"/>
</dbReference>
<feature type="compositionally biased region" description="Polar residues" evidence="6">
    <location>
        <begin position="237"/>
        <end position="246"/>
    </location>
</feature>
<feature type="transmembrane region" description="Helical" evidence="7">
    <location>
        <begin position="757"/>
        <end position="780"/>
    </location>
</feature>
<feature type="region of interest" description="Disordered" evidence="6">
    <location>
        <begin position="488"/>
        <end position="549"/>
    </location>
</feature>
<evidence type="ECO:0000259" key="8">
    <source>
        <dbReference type="PROSITE" id="PS50011"/>
    </source>
</evidence>
<dbReference type="PROSITE" id="PS50011">
    <property type="entry name" value="PROTEIN_KINASE_DOM"/>
    <property type="match status" value="1"/>
</dbReference>
<feature type="region of interest" description="Disordered" evidence="6">
    <location>
        <begin position="433"/>
        <end position="462"/>
    </location>
</feature>
<comment type="caution">
    <text evidence="9">The sequence shown here is derived from an EMBL/GenBank/DDBJ whole genome shotgun (WGS) entry which is preliminary data.</text>
</comment>
<feature type="domain" description="Protein kinase" evidence="8">
    <location>
        <begin position="1266"/>
        <end position="1523"/>
    </location>
</feature>
<dbReference type="PANTHER" id="PTHR48016">
    <property type="entry name" value="MAP KINASE KINASE KINASE SSK2-RELATED-RELATED"/>
    <property type="match status" value="1"/>
</dbReference>
<feature type="compositionally biased region" description="Low complexity" evidence="6">
    <location>
        <begin position="221"/>
        <end position="236"/>
    </location>
</feature>
<feature type="transmembrane region" description="Helical" evidence="7">
    <location>
        <begin position="787"/>
        <end position="808"/>
    </location>
</feature>
<dbReference type="InterPro" id="IPR017441">
    <property type="entry name" value="Protein_kinase_ATP_BS"/>
</dbReference>
<dbReference type="InterPro" id="IPR008271">
    <property type="entry name" value="Ser/Thr_kinase_AS"/>
</dbReference>
<proteinExistence type="predicted"/>
<dbReference type="PANTHER" id="PTHR48016:SF56">
    <property type="entry name" value="MAPKK KINASE"/>
    <property type="match status" value="1"/>
</dbReference>
<dbReference type="InterPro" id="IPR000719">
    <property type="entry name" value="Prot_kinase_dom"/>
</dbReference>
<gene>
    <name evidence="9" type="ORF">ECC02_008121</name>
</gene>
<feature type="compositionally biased region" description="Basic and acidic residues" evidence="6">
    <location>
        <begin position="536"/>
        <end position="546"/>
    </location>
</feature>
<feature type="region of interest" description="Disordered" evidence="6">
    <location>
        <begin position="10"/>
        <end position="36"/>
    </location>
</feature>
<feature type="binding site" evidence="5">
    <location>
        <position position="1295"/>
    </location>
    <ligand>
        <name>ATP</name>
        <dbReference type="ChEBI" id="CHEBI:30616"/>
    </ligand>
</feature>
<keyword evidence="4 5" id="KW-0067">ATP-binding</keyword>
<dbReference type="InterPro" id="IPR050538">
    <property type="entry name" value="MAP_kinase_kinase_kinase"/>
</dbReference>
<keyword evidence="3" id="KW-0418">Kinase</keyword>
<keyword evidence="2 5" id="KW-0547">Nucleotide-binding</keyword>
<dbReference type="Gene3D" id="1.10.510.10">
    <property type="entry name" value="Transferase(Phosphotransferase) domain 1"/>
    <property type="match status" value="1"/>
</dbReference>